<evidence type="ECO:0000256" key="1">
    <source>
        <dbReference type="ARBA" id="ARBA00004496"/>
    </source>
</evidence>
<evidence type="ECO:0000256" key="3">
    <source>
        <dbReference type="ARBA" id="ARBA00022490"/>
    </source>
</evidence>
<evidence type="ECO:0000313" key="13">
    <source>
        <dbReference type="EMBL" id="MDO7906852.1"/>
    </source>
</evidence>
<dbReference type="InterPro" id="IPR011127">
    <property type="entry name" value="Dala_Dala_lig_N"/>
</dbReference>
<dbReference type="EC" id="6.3.2.4" evidence="10"/>
<reference evidence="13 14" key="1">
    <citation type="submission" date="2023-07" db="EMBL/GenBank/DDBJ databases">
        <title>Paenibacillus sp. JX-17 nov. isolated from soil.</title>
        <authorList>
            <person name="Wan Y."/>
            <person name="Liu B."/>
        </authorList>
    </citation>
    <scope>NUCLEOTIDE SEQUENCE [LARGE SCALE GENOMIC DNA]</scope>
    <source>
        <strain evidence="13 14">JX-17</strain>
    </source>
</reference>
<dbReference type="Gene3D" id="3.30.1490.20">
    <property type="entry name" value="ATP-grasp fold, A domain"/>
    <property type="match status" value="1"/>
</dbReference>
<dbReference type="InterPro" id="IPR013815">
    <property type="entry name" value="ATP_grasp_subdomain_1"/>
</dbReference>
<gene>
    <name evidence="10" type="primary">ddl</name>
    <name evidence="13" type="ORF">Q5741_10485</name>
</gene>
<comment type="function">
    <text evidence="10">Cell wall formation.</text>
</comment>
<dbReference type="Pfam" id="PF07478">
    <property type="entry name" value="Dala_Dala_lig_C"/>
    <property type="match status" value="1"/>
</dbReference>
<proteinExistence type="inferred from homology"/>
<dbReference type="GO" id="GO:0008716">
    <property type="term" value="F:D-alanine-D-alanine ligase activity"/>
    <property type="evidence" value="ECO:0007669"/>
    <property type="project" value="UniProtKB-EC"/>
</dbReference>
<keyword evidence="4 10" id="KW-0436">Ligase</keyword>
<comment type="similarity">
    <text evidence="2 10">Belongs to the D-alanine--D-alanine ligase family.</text>
</comment>
<dbReference type="Proteomes" id="UP001240171">
    <property type="component" value="Unassembled WGS sequence"/>
</dbReference>
<dbReference type="RefSeq" id="WP_305024038.1">
    <property type="nucleotide sequence ID" value="NZ_JAUQTB010000004.1"/>
</dbReference>
<keyword evidence="8 10" id="KW-0573">Peptidoglycan synthesis</keyword>
<evidence type="ECO:0000256" key="4">
    <source>
        <dbReference type="ARBA" id="ARBA00022598"/>
    </source>
</evidence>
<organism evidence="13 14">
    <name type="scientific">Paenibacillus lacisoli</name>
    <dbReference type="NCBI Taxonomy" id="3064525"/>
    <lineage>
        <taxon>Bacteria</taxon>
        <taxon>Bacillati</taxon>
        <taxon>Bacillota</taxon>
        <taxon>Bacilli</taxon>
        <taxon>Bacillales</taxon>
        <taxon>Paenibacillaceae</taxon>
        <taxon>Paenibacillus</taxon>
    </lineage>
</organism>
<feature type="domain" description="ATP-grasp" evidence="12">
    <location>
        <begin position="99"/>
        <end position="293"/>
    </location>
</feature>
<keyword evidence="3 10" id="KW-0963">Cytoplasm</keyword>
<protein>
    <recommendedName>
        <fullName evidence="10">D-alanine--D-alanine ligase</fullName>
        <ecNumber evidence="10">6.3.2.4</ecNumber>
    </recommendedName>
    <alternativeName>
        <fullName evidence="10">D-Ala-D-Ala ligase</fullName>
    </alternativeName>
    <alternativeName>
        <fullName evidence="10">D-alanylalanine synthetase</fullName>
    </alternativeName>
</protein>
<comment type="pathway">
    <text evidence="10">Cell wall biogenesis; peptidoglycan biosynthesis.</text>
</comment>
<evidence type="ECO:0000256" key="7">
    <source>
        <dbReference type="ARBA" id="ARBA00022960"/>
    </source>
</evidence>
<dbReference type="PANTHER" id="PTHR23132">
    <property type="entry name" value="D-ALANINE--D-ALANINE LIGASE"/>
    <property type="match status" value="1"/>
</dbReference>
<keyword evidence="14" id="KW-1185">Reference proteome</keyword>
<dbReference type="PROSITE" id="PS00844">
    <property type="entry name" value="DALA_DALA_LIGASE_2"/>
    <property type="match status" value="1"/>
</dbReference>
<accession>A0ABT9CFY2</accession>
<keyword evidence="5 11" id="KW-0547">Nucleotide-binding</keyword>
<name>A0ABT9CFY2_9BACL</name>
<sequence>MKVGVIMGGNSSERAVSLESGREIMQHLDQNKYEIMPIELGEGADWIGQVEGLDLAFLALHGKYGEDGTIQGTLETLGIPYTGSGVTSSSLCMDKHLSKKLIASEGVATPAWVLARTGEEIPFELAERLGYPLVVKPNTGGSSVGVTLASDRRQLIYAVEEAWRWDSEVLIEQYIEGEELTCGLLDGKLLPTISIRHQADFFNYDSKYVTGMAEETVAVLPAALEQAVQAAALTCYQILKCRVYARVDLMVKDGIPYVMEVNTLPGLTANSLLPKSASAAGISYPELLDAIIEISLNSGGKSGTTDDSKAGLRTQI</sequence>
<evidence type="ECO:0000259" key="12">
    <source>
        <dbReference type="PROSITE" id="PS50975"/>
    </source>
</evidence>
<dbReference type="EMBL" id="JAUQTB010000004">
    <property type="protein sequence ID" value="MDO7906852.1"/>
    <property type="molecule type" value="Genomic_DNA"/>
</dbReference>
<dbReference type="HAMAP" id="MF_00047">
    <property type="entry name" value="Dala_Dala_lig"/>
    <property type="match status" value="1"/>
</dbReference>
<dbReference type="Gene3D" id="3.30.470.20">
    <property type="entry name" value="ATP-grasp fold, B domain"/>
    <property type="match status" value="1"/>
</dbReference>
<dbReference type="SUPFAM" id="SSF56059">
    <property type="entry name" value="Glutathione synthetase ATP-binding domain-like"/>
    <property type="match status" value="1"/>
</dbReference>
<keyword evidence="6 11" id="KW-0067">ATP-binding</keyword>
<keyword evidence="9 10" id="KW-0961">Cell wall biogenesis/degradation</keyword>
<dbReference type="InterPro" id="IPR016185">
    <property type="entry name" value="PreATP-grasp_dom_sf"/>
</dbReference>
<evidence type="ECO:0000256" key="2">
    <source>
        <dbReference type="ARBA" id="ARBA00010871"/>
    </source>
</evidence>
<comment type="catalytic activity">
    <reaction evidence="10">
        <text>2 D-alanine + ATP = D-alanyl-D-alanine + ADP + phosphate + H(+)</text>
        <dbReference type="Rhea" id="RHEA:11224"/>
        <dbReference type="ChEBI" id="CHEBI:15378"/>
        <dbReference type="ChEBI" id="CHEBI:30616"/>
        <dbReference type="ChEBI" id="CHEBI:43474"/>
        <dbReference type="ChEBI" id="CHEBI:57416"/>
        <dbReference type="ChEBI" id="CHEBI:57822"/>
        <dbReference type="ChEBI" id="CHEBI:456216"/>
        <dbReference type="EC" id="6.3.2.4"/>
    </reaction>
</comment>
<evidence type="ECO:0000256" key="6">
    <source>
        <dbReference type="ARBA" id="ARBA00022840"/>
    </source>
</evidence>
<dbReference type="PIRSF" id="PIRSF039102">
    <property type="entry name" value="Ddl/VanB"/>
    <property type="match status" value="1"/>
</dbReference>
<evidence type="ECO:0000256" key="10">
    <source>
        <dbReference type="HAMAP-Rule" id="MF_00047"/>
    </source>
</evidence>
<evidence type="ECO:0000256" key="5">
    <source>
        <dbReference type="ARBA" id="ARBA00022741"/>
    </source>
</evidence>
<dbReference type="Pfam" id="PF01820">
    <property type="entry name" value="Dala_Dala_lig_N"/>
    <property type="match status" value="2"/>
</dbReference>
<evidence type="ECO:0000313" key="14">
    <source>
        <dbReference type="Proteomes" id="UP001240171"/>
    </source>
</evidence>
<comment type="subcellular location">
    <subcellularLocation>
        <location evidence="1 10">Cytoplasm</location>
    </subcellularLocation>
</comment>
<dbReference type="InterPro" id="IPR000291">
    <property type="entry name" value="D-Ala_lig_Van_CS"/>
</dbReference>
<dbReference type="PROSITE" id="PS00843">
    <property type="entry name" value="DALA_DALA_LIGASE_1"/>
    <property type="match status" value="1"/>
</dbReference>
<dbReference type="NCBIfam" id="TIGR01205">
    <property type="entry name" value="D_ala_D_alaTIGR"/>
    <property type="match status" value="1"/>
</dbReference>
<dbReference type="PANTHER" id="PTHR23132:SF23">
    <property type="entry name" value="D-ALANINE--D-ALANINE LIGASE B"/>
    <property type="match status" value="1"/>
</dbReference>
<comment type="caution">
    <text evidence="13">The sequence shown here is derived from an EMBL/GenBank/DDBJ whole genome shotgun (WGS) entry which is preliminary data.</text>
</comment>
<dbReference type="PROSITE" id="PS50975">
    <property type="entry name" value="ATP_GRASP"/>
    <property type="match status" value="1"/>
</dbReference>
<dbReference type="InterPro" id="IPR011761">
    <property type="entry name" value="ATP-grasp"/>
</dbReference>
<dbReference type="Gene3D" id="3.40.50.20">
    <property type="match status" value="1"/>
</dbReference>
<evidence type="ECO:0000256" key="8">
    <source>
        <dbReference type="ARBA" id="ARBA00022984"/>
    </source>
</evidence>
<evidence type="ECO:0000256" key="11">
    <source>
        <dbReference type="PROSITE-ProRule" id="PRU00409"/>
    </source>
</evidence>
<dbReference type="SUPFAM" id="SSF52440">
    <property type="entry name" value="PreATP-grasp domain"/>
    <property type="match status" value="1"/>
</dbReference>
<keyword evidence="7 10" id="KW-0133">Cell shape</keyword>
<dbReference type="NCBIfam" id="NF002378">
    <property type="entry name" value="PRK01372.1"/>
    <property type="match status" value="1"/>
</dbReference>
<dbReference type="InterPro" id="IPR005905">
    <property type="entry name" value="D_ala_D_ala"/>
</dbReference>
<evidence type="ECO:0000256" key="9">
    <source>
        <dbReference type="ARBA" id="ARBA00023316"/>
    </source>
</evidence>
<dbReference type="InterPro" id="IPR011095">
    <property type="entry name" value="Dala_Dala_lig_C"/>
</dbReference>